<gene>
    <name evidence="2" type="ORF">GCM10009799_47440</name>
</gene>
<reference evidence="2 3" key="1">
    <citation type="journal article" date="2019" name="Int. J. Syst. Evol. Microbiol.">
        <title>The Global Catalogue of Microorganisms (GCM) 10K type strain sequencing project: providing services to taxonomists for standard genome sequencing and annotation.</title>
        <authorList>
            <consortium name="The Broad Institute Genomics Platform"/>
            <consortium name="The Broad Institute Genome Sequencing Center for Infectious Disease"/>
            <person name="Wu L."/>
            <person name="Ma J."/>
        </authorList>
    </citation>
    <scope>NUCLEOTIDE SEQUENCE [LARGE SCALE GENOMIC DNA]</scope>
    <source>
        <strain evidence="2 3">JCM 15313</strain>
    </source>
</reference>
<organism evidence="2 3">
    <name type="scientific">Nocardiopsis rhodophaea</name>
    <dbReference type="NCBI Taxonomy" id="280238"/>
    <lineage>
        <taxon>Bacteria</taxon>
        <taxon>Bacillati</taxon>
        <taxon>Actinomycetota</taxon>
        <taxon>Actinomycetes</taxon>
        <taxon>Streptosporangiales</taxon>
        <taxon>Nocardiopsidaceae</taxon>
        <taxon>Nocardiopsis</taxon>
    </lineage>
</organism>
<accession>A0ABN2TLV9</accession>
<evidence type="ECO:0000313" key="2">
    <source>
        <dbReference type="EMBL" id="GAA2013596.1"/>
    </source>
</evidence>
<name>A0ABN2TLV9_9ACTN</name>
<dbReference type="EMBL" id="BAAAPC010000026">
    <property type="protein sequence ID" value="GAA2013596.1"/>
    <property type="molecule type" value="Genomic_DNA"/>
</dbReference>
<proteinExistence type="predicted"/>
<keyword evidence="3" id="KW-1185">Reference proteome</keyword>
<evidence type="ECO:0000259" key="1">
    <source>
        <dbReference type="PROSITE" id="PS51674"/>
    </source>
</evidence>
<dbReference type="Pfam" id="PF02467">
    <property type="entry name" value="Whib"/>
    <property type="match status" value="1"/>
</dbReference>
<evidence type="ECO:0000313" key="3">
    <source>
        <dbReference type="Proteomes" id="UP001501585"/>
    </source>
</evidence>
<dbReference type="RefSeq" id="WP_344107343.1">
    <property type="nucleotide sequence ID" value="NZ_BAAAPC010000026.1"/>
</dbReference>
<sequence length="104" mass="11275">MSPNPATLSARGLRAEIFRHPLPCSSDPELFFDLADVDRPKKNAVRKRQEQAAALCADCPARAFCLELAIRERPEYGMYAGYTPEEIAAIADGLNAAPAEGRAA</sequence>
<dbReference type="InterPro" id="IPR034768">
    <property type="entry name" value="4FE4S_WBL"/>
</dbReference>
<dbReference type="PROSITE" id="PS51674">
    <property type="entry name" value="4FE4S_WBL"/>
    <property type="match status" value="1"/>
</dbReference>
<feature type="domain" description="4Fe-4S Wbl-type" evidence="1">
    <location>
        <begin position="23"/>
        <end position="89"/>
    </location>
</feature>
<dbReference type="Proteomes" id="UP001501585">
    <property type="component" value="Unassembled WGS sequence"/>
</dbReference>
<comment type="caution">
    <text evidence="2">The sequence shown here is derived from an EMBL/GenBank/DDBJ whole genome shotgun (WGS) entry which is preliminary data.</text>
</comment>
<protein>
    <recommendedName>
        <fullName evidence="1">4Fe-4S Wbl-type domain-containing protein</fullName>
    </recommendedName>
</protein>